<feature type="compositionally biased region" description="Low complexity" evidence="2">
    <location>
        <begin position="25"/>
        <end position="41"/>
    </location>
</feature>
<feature type="compositionally biased region" description="Pro residues" evidence="2">
    <location>
        <begin position="42"/>
        <end position="55"/>
    </location>
</feature>
<feature type="coiled-coil region" evidence="1">
    <location>
        <begin position="376"/>
        <end position="406"/>
    </location>
</feature>
<evidence type="ECO:0000256" key="1">
    <source>
        <dbReference type="SAM" id="Coils"/>
    </source>
</evidence>
<dbReference type="InterPro" id="IPR015425">
    <property type="entry name" value="FH2_Formin"/>
</dbReference>
<evidence type="ECO:0000256" key="2">
    <source>
        <dbReference type="SAM" id="MobiDB-lite"/>
    </source>
</evidence>
<gene>
    <name evidence="5" type="primary">LOC117670865</name>
</gene>
<keyword evidence="4" id="KW-1185">Reference proteome</keyword>
<accession>A0A6P9CH68</accession>
<protein>
    <submittedName>
        <fullName evidence="5">FH2 domain-containing protein 1-like</fullName>
    </submittedName>
</protein>
<dbReference type="KEGG" id="pgut:117670865"/>
<dbReference type="Proteomes" id="UP001652622">
    <property type="component" value="Unplaced"/>
</dbReference>
<dbReference type="SMART" id="SM00498">
    <property type="entry name" value="FH2"/>
    <property type="match status" value="1"/>
</dbReference>
<dbReference type="GeneID" id="117670865"/>
<organism evidence="4 5">
    <name type="scientific">Pantherophis guttatus</name>
    <name type="common">Corn snake</name>
    <name type="synonym">Elaphe guttata</name>
    <dbReference type="NCBI Taxonomy" id="94885"/>
    <lineage>
        <taxon>Eukaryota</taxon>
        <taxon>Metazoa</taxon>
        <taxon>Chordata</taxon>
        <taxon>Craniata</taxon>
        <taxon>Vertebrata</taxon>
        <taxon>Euteleostomi</taxon>
        <taxon>Lepidosauria</taxon>
        <taxon>Squamata</taxon>
        <taxon>Bifurcata</taxon>
        <taxon>Unidentata</taxon>
        <taxon>Episquamata</taxon>
        <taxon>Toxicofera</taxon>
        <taxon>Serpentes</taxon>
        <taxon>Colubroidea</taxon>
        <taxon>Colubridae</taxon>
        <taxon>Colubrinae</taxon>
        <taxon>Pantherophis</taxon>
    </lineage>
</organism>
<dbReference type="RefSeq" id="XP_034282259.2">
    <property type="nucleotide sequence ID" value="XM_034426368.2"/>
</dbReference>
<sequence length="620" mass="67489">MVTLEGASAAASPEEWTGPGPPSPSASGTAADSSARTSPAGPSLPPPPPLPPPPAISLVDAAPCEGAAEKSSARRPVRLRNFNWEAIPPERIRGRPNLWTAARRRGEWTPDWRLLEELFGQRAEPAGSGLRAVPATEQASLLDAKKILNLGIFLKQFKRPVQDIVADIHHGTGVPYGPEKLLELFKMLPDRKEVEKLESFQGDRSRLSEAEVFALLLVQVPSYARRLELLVLKLQLLPQLSALQSAIQTLTKAALELLDCEELHDLIRLVLKMGNYLNEGGYAGSACGFHVSSLLRLPDTRGNQPGMDLLHFVALEAERKDPSLLLFPRKLQHAAPASRINDQEVAAELQSLEQSLLGAQGDLEGLGLEGQMGPFLHVAELELRAVKAAQQDLQRATARLSDFLCEDPEAFCLPECCGTFHAFGERFLVAIEENQTREAAMHREQQRRQQEQAKQKRRSIATCSSRDPGLQDVDLDLLALWAPSSGRRSRPPRGPRPSAGSPRGRERPLHLNRRHTLTMLPPCSEPLEAAPKPPPPVPPSHSKKPGCFGQSLKVLLSTHPAVPASPTSAQGPLSPSTFRLPALFQVKGPESPSAPTSKEVCSLVGFLRRLSVGEKPRSPS</sequence>
<dbReference type="Gene3D" id="1.20.58.2220">
    <property type="entry name" value="Formin, FH2 domain"/>
    <property type="match status" value="1"/>
</dbReference>
<dbReference type="AlphaFoldDB" id="A0A6P9CH68"/>
<feature type="region of interest" description="Disordered" evidence="2">
    <location>
        <begin position="1"/>
        <end position="59"/>
    </location>
</feature>
<feature type="compositionally biased region" description="Basic and acidic residues" evidence="2">
    <location>
        <begin position="438"/>
        <end position="454"/>
    </location>
</feature>
<feature type="region of interest" description="Disordered" evidence="2">
    <location>
        <begin position="438"/>
        <end position="468"/>
    </location>
</feature>
<dbReference type="Pfam" id="PF02181">
    <property type="entry name" value="FH2"/>
    <property type="match status" value="1"/>
</dbReference>
<evidence type="ECO:0000313" key="4">
    <source>
        <dbReference type="Proteomes" id="UP001652622"/>
    </source>
</evidence>
<dbReference type="InParanoid" id="A0A6P9CH68"/>
<evidence type="ECO:0000259" key="3">
    <source>
        <dbReference type="PROSITE" id="PS51444"/>
    </source>
</evidence>
<evidence type="ECO:0000313" key="5">
    <source>
        <dbReference type="RefSeq" id="XP_034282259.2"/>
    </source>
</evidence>
<dbReference type="PANTHER" id="PTHR46345">
    <property type="entry name" value="INVERTED FORMIN-2"/>
    <property type="match status" value="1"/>
</dbReference>
<dbReference type="InterPro" id="IPR042201">
    <property type="entry name" value="FH2_Formin_sf"/>
</dbReference>
<feature type="region of interest" description="Disordered" evidence="2">
    <location>
        <begin position="483"/>
        <end position="544"/>
    </location>
</feature>
<feature type="domain" description="FH2" evidence="3">
    <location>
        <begin position="69"/>
        <end position="453"/>
    </location>
</feature>
<dbReference type="PROSITE" id="PS51444">
    <property type="entry name" value="FH2"/>
    <property type="match status" value="1"/>
</dbReference>
<dbReference type="SUPFAM" id="SSF101447">
    <property type="entry name" value="Formin homology 2 domain (FH2 domain)"/>
    <property type="match status" value="1"/>
</dbReference>
<keyword evidence="1" id="KW-0175">Coiled coil</keyword>
<name>A0A6P9CH68_PANGU</name>
<proteinExistence type="predicted"/>
<dbReference type="PANTHER" id="PTHR46345:SF7">
    <property type="entry name" value="FH2 DOMAIN CONTAINING 3-RELATED"/>
    <property type="match status" value="1"/>
</dbReference>
<reference evidence="5" key="1">
    <citation type="submission" date="2025-08" db="UniProtKB">
        <authorList>
            <consortium name="RefSeq"/>
        </authorList>
    </citation>
    <scope>IDENTIFICATION</scope>
    <source>
        <tissue evidence="5">Blood</tissue>
    </source>
</reference>
<dbReference type="OrthoDB" id="26518at2759"/>